<dbReference type="STRING" id="418985.A0A1V9XWP9"/>
<dbReference type="InterPro" id="IPR000276">
    <property type="entry name" value="GPCR_Rhodpsn"/>
</dbReference>
<feature type="transmembrane region" description="Helical" evidence="9">
    <location>
        <begin position="111"/>
        <end position="130"/>
    </location>
</feature>
<evidence type="ECO:0000256" key="7">
    <source>
        <dbReference type="ARBA" id="ARBA00023170"/>
    </source>
</evidence>
<reference evidence="11 12" key="1">
    <citation type="journal article" date="2017" name="Gigascience">
        <title>Draft genome of the honey bee ectoparasitic mite, Tropilaelaps mercedesae, is shaped by the parasitic life history.</title>
        <authorList>
            <person name="Dong X."/>
            <person name="Armstrong S.D."/>
            <person name="Xia D."/>
            <person name="Makepeace B.L."/>
            <person name="Darby A.C."/>
            <person name="Kadowaki T."/>
        </authorList>
    </citation>
    <scope>NUCLEOTIDE SEQUENCE [LARGE SCALE GENOMIC DNA]</scope>
    <source>
        <strain evidence="11">Wuxi-XJTLU</strain>
    </source>
</reference>
<evidence type="ECO:0000256" key="9">
    <source>
        <dbReference type="SAM" id="Phobius"/>
    </source>
</evidence>
<dbReference type="OrthoDB" id="2101615at2759"/>
<evidence type="ECO:0000313" key="11">
    <source>
        <dbReference type="EMBL" id="OQR77924.1"/>
    </source>
</evidence>
<sequence>MVIYTVWSNRRMHTVDNYYIVNLAVCDFSVGSFVLPMKLLELAAPASFSFMTDGLCTAMLYLQTIVVFANVLTLVATCVERGALLIILKLYVKIAVYFYRELRIRSIHGIMLIHICIGGFVVRTYMHIYYASASVMHIYIAPKA</sequence>
<evidence type="ECO:0000256" key="6">
    <source>
        <dbReference type="ARBA" id="ARBA00023136"/>
    </source>
</evidence>
<dbReference type="GO" id="GO:0005886">
    <property type="term" value="C:plasma membrane"/>
    <property type="evidence" value="ECO:0007669"/>
    <property type="project" value="TreeGrafter"/>
</dbReference>
<evidence type="ECO:0000313" key="12">
    <source>
        <dbReference type="Proteomes" id="UP000192247"/>
    </source>
</evidence>
<dbReference type="GO" id="GO:0004930">
    <property type="term" value="F:G protein-coupled receptor activity"/>
    <property type="evidence" value="ECO:0007669"/>
    <property type="project" value="UniProtKB-KW"/>
</dbReference>
<keyword evidence="6 9" id="KW-0472">Membrane</keyword>
<comment type="caution">
    <text evidence="11">The sequence shown here is derived from an EMBL/GenBank/DDBJ whole genome shotgun (WGS) entry which is preliminary data.</text>
</comment>
<dbReference type="PANTHER" id="PTHR45695">
    <property type="entry name" value="LEUCOKININ RECEPTOR-RELATED"/>
    <property type="match status" value="1"/>
</dbReference>
<protein>
    <submittedName>
        <fullName evidence="11">Histamine H1 receptor-like</fullName>
    </submittedName>
</protein>
<proteinExistence type="inferred from homology"/>
<feature type="domain" description="G-protein coupled receptors family 1 profile" evidence="10">
    <location>
        <begin position="1"/>
        <end position="144"/>
    </location>
</feature>
<keyword evidence="7 11" id="KW-0675">Receptor</keyword>
<evidence type="ECO:0000256" key="4">
    <source>
        <dbReference type="ARBA" id="ARBA00022989"/>
    </source>
</evidence>
<evidence type="ECO:0000259" key="10">
    <source>
        <dbReference type="PROSITE" id="PS50262"/>
    </source>
</evidence>
<evidence type="ECO:0000256" key="3">
    <source>
        <dbReference type="ARBA" id="ARBA00022692"/>
    </source>
</evidence>
<evidence type="ECO:0000256" key="2">
    <source>
        <dbReference type="ARBA" id="ARBA00010663"/>
    </source>
</evidence>
<comment type="subcellular location">
    <subcellularLocation>
        <location evidence="1">Membrane</location>
        <topology evidence="1">Multi-pass membrane protein</topology>
    </subcellularLocation>
</comment>
<feature type="transmembrane region" description="Helical" evidence="9">
    <location>
        <begin position="18"/>
        <end position="37"/>
    </location>
</feature>
<dbReference type="AlphaFoldDB" id="A0A1V9XWP9"/>
<dbReference type="EMBL" id="MNPL01002865">
    <property type="protein sequence ID" value="OQR77924.1"/>
    <property type="molecule type" value="Genomic_DNA"/>
</dbReference>
<evidence type="ECO:0000256" key="5">
    <source>
        <dbReference type="ARBA" id="ARBA00023040"/>
    </source>
</evidence>
<dbReference type="Gene3D" id="1.20.1070.10">
    <property type="entry name" value="Rhodopsin 7-helix transmembrane proteins"/>
    <property type="match status" value="1"/>
</dbReference>
<evidence type="ECO:0000256" key="1">
    <source>
        <dbReference type="ARBA" id="ARBA00004141"/>
    </source>
</evidence>
<keyword evidence="4 9" id="KW-1133">Transmembrane helix</keyword>
<dbReference type="PROSITE" id="PS50262">
    <property type="entry name" value="G_PROTEIN_RECEP_F1_2"/>
    <property type="match status" value="1"/>
</dbReference>
<dbReference type="Proteomes" id="UP000192247">
    <property type="component" value="Unassembled WGS sequence"/>
</dbReference>
<gene>
    <name evidence="11" type="ORF">BIW11_06748</name>
</gene>
<organism evidence="11 12">
    <name type="scientific">Tropilaelaps mercedesae</name>
    <dbReference type="NCBI Taxonomy" id="418985"/>
    <lineage>
        <taxon>Eukaryota</taxon>
        <taxon>Metazoa</taxon>
        <taxon>Ecdysozoa</taxon>
        <taxon>Arthropoda</taxon>
        <taxon>Chelicerata</taxon>
        <taxon>Arachnida</taxon>
        <taxon>Acari</taxon>
        <taxon>Parasitiformes</taxon>
        <taxon>Mesostigmata</taxon>
        <taxon>Gamasina</taxon>
        <taxon>Dermanyssoidea</taxon>
        <taxon>Laelapidae</taxon>
        <taxon>Tropilaelaps</taxon>
    </lineage>
</organism>
<accession>A0A1V9XWP9</accession>
<name>A0A1V9XWP9_9ACAR</name>
<keyword evidence="3 9" id="KW-0812">Transmembrane</keyword>
<feature type="transmembrane region" description="Helical" evidence="9">
    <location>
        <begin position="58"/>
        <end position="76"/>
    </location>
</feature>
<dbReference type="PANTHER" id="PTHR45695:SF15">
    <property type="entry name" value="OPSIN RH2"/>
    <property type="match status" value="1"/>
</dbReference>
<comment type="similarity">
    <text evidence="2">Belongs to the G-protein coupled receptor 1 family.</text>
</comment>
<keyword evidence="8" id="KW-0807">Transducer</keyword>
<evidence type="ECO:0000256" key="8">
    <source>
        <dbReference type="ARBA" id="ARBA00023224"/>
    </source>
</evidence>
<dbReference type="InterPro" id="IPR017452">
    <property type="entry name" value="GPCR_Rhodpsn_7TM"/>
</dbReference>
<dbReference type="SUPFAM" id="SSF81321">
    <property type="entry name" value="Family A G protein-coupled receptor-like"/>
    <property type="match status" value="1"/>
</dbReference>
<dbReference type="InParanoid" id="A0A1V9XWP9"/>
<keyword evidence="5" id="KW-0297">G-protein coupled receptor</keyword>
<dbReference type="Pfam" id="PF00001">
    <property type="entry name" value="7tm_1"/>
    <property type="match status" value="1"/>
</dbReference>
<keyword evidence="12" id="KW-1185">Reference proteome</keyword>